<gene>
    <name evidence="3" type="ORF">EUA93_20680</name>
</gene>
<dbReference type="SUPFAM" id="SSF48150">
    <property type="entry name" value="DNA-glycosylase"/>
    <property type="match status" value="1"/>
</dbReference>
<evidence type="ECO:0000256" key="1">
    <source>
        <dbReference type="ARBA" id="ARBA00022763"/>
    </source>
</evidence>
<name>A0A4Q2RRP6_9ACTN</name>
<dbReference type="GO" id="GO:0006285">
    <property type="term" value="P:base-excision repair, AP site formation"/>
    <property type="evidence" value="ECO:0007669"/>
    <property type="project" value="TreeGrafter"/>
</dbReference>
<dbReference type="PANTHER" id="PTHR43003:SF6">
    <property type="entry name" value="DNA GLYCOSYLASE"/>
    <property type="match status" value="1"/>
</dbReference>
<dbReference type="GO" id="GO:0032131">
    <property type="term" value="F:alkylated DNA binding"/>
    <property type="evidence" value="ECO:0007669"/>
    <property type="project" value="TreeGrafter"/>
</dbReference>
<dbReference type="InterPro" id="IPR011257">
    <property type="entry name" value="DNA_glycosylase"/>
</dbReference>
<reference evidence="3 4" key="1">
    <citation type="submission" date="2019-01" db="EMBL/GenBank/DDBJ databases">
        <title>Novel species of Nocardioides.</title>
        <authorList>
            <person name="Liu Q."/>
            <person name="Xin Y.-H."/>
        </authorList>
    </citation>
    <scope>NUCLEOTIDE SEQUENCE [LARGE SCALE GENOMIC DNA]</scope>
    <source>
        <strain evidence="3 4">CGMCC 4.6882</strain>
    </source>
</reference>
<evidence type="ECO:0000256" key="2">
    <source>
        <dbReference type="ARBA" id="ARBA00023204"/>
    </source>
</evidence>
<protein>
    <submittedName>
        <fullName evidence="3">DNA-3-methyladenine glycosylase 2 family protein</fullName>
    </submittedName>
</protein>
<evidence type="ECO:0000313" key="3">
    <source>
        <dbReference type="EMBL" id="RYB90554.1"/>
    </source>
</evidence>
<dbReference type="PANTHER" id="PTHR43003">
    <property type="entry name" value="DNA-3-METHYLADENINE GLYCOSYLASE"/>
    <property type="match status" value="1"/>
</dbReference>
<comment type="caution">
    <text evidence="3">The sequence shown here is derived from an EMBL/GenBank/DDBJ whole genome shotgun (WGS) entry which is preliminary data.</text>
</comment>
<accession>A0A4Q2RRP6</accession>
<evidence type="ECO:0000313" key="4">
    <source>
        <dbReference type="Proteomes" id="UP000294071"/>
    </source>
</evidence>
<dbReference type="Gene3D" id="1.10.340.30">
    <property type="entry name" value="Hypothetical protein, domain 2"/>
    <property type="match status" value="1"/>
</dbReference>
<dbReference type="GO" id="GO:0008725">
    <property type="term" value="F:DNA-3-methyladenine glycosylase activity"/>
    <property type="evidence" value="ECO:0007669"/>
    <property type="project" value="TreeGrafter"/>
</dbReference>
<proteinExistence type="predicted"/>
<keyword evidence="2" id="KW-0234">DNA repair</keyword>
<dbReference type="Proteomes" id="UP000294071">
    <property type="component" value="Unassembled WGS sequence"/>
</dbReference>
<dbReference type="GO" id="GO:0043916">
    <property type="term" value="F:DNA-7-methylguanine glycosylase activity"/>
    <property type="evidence" value="ECO:0007669"/>
    <property type="project" value="TreeGrafter"/>
</dbReference>
<dbReference type="OrthoDB" id="5501430at2"/>
<keyword evidence="1" id="KW-0227">DNA damage</keyword>
<dbReference type="GO" id="GO:0006307">
    <property type="term" value="P:DNA alkylation repair"/>
    <property type="evidence" value="ECO:0007669"/>
    <property type="project" value="TreeGrafter"/>
</dbReference>
<dbReference type="RefSeq" id="WP_129402224.1">
    <property type="nucleotide sequence ID" value="NZ_SDWT01000004.1"/>
</dbReference>
<dbReference type="GO" id="GO:0005737">
    <property type="term" value="C:cytoplasm"/>
    <property type="evidence" value="ECO:0007669"/>
    <property type="project" value="TreeGrafter"/>
</dbReference>
<sequence length="309" mass="33878">MATPVERTRTWVPDWPCAVGQVLRPQRRGAGDPTQRHEESGRVWRAMRTPTGPASLCLDARPSSGEVLARAWGPGAEWALDRVPALLGADDDPTGFEPHHPQVAEGLKRHPHWRIGGTGLVMEALVPSILEQKVTGKQAFGSFRELVRRHGEPAPGPVAPLRLMLQPTPEVIAAIPSWEWLKLGVQPAQSRTMVTACRLASSLERVGQVTGEEADKRLRTVRGIGVWTSAEVRQRALGDADAVSFGDYHLANWVGWALLGHDISDDEMAELLEPYRPQRGRAAMLAIAGGRSRPRRGPRMSIPTHLPAR</sequence>
<dbReference type="InterPro" id="IPR051912">
    <property type="entry name" value="Alkylbase_DNA_Glycosylase/TA"/>
</dbReference>
<dbReference type="EMBL" id="SDWT01000004">
    <property type="protein sequence ID" value="RYB90554.1"/>
    <property type="molecule type" value="Genomic_DNA"/>
</dbReference>
<keyword evidence="4" id="KW-1185">Reference proteome</keyword>
<dbReference type="GO" id="GO:0032993">
    <property type="term" value="C:protein-DNA complex"/>
    <property type="evidence" value="ECO:0007669"/>
    <property type="project" value="TreeGrafter"/>
</dbReference>
<dbReference type="AlphaFoldDB" id="A0A4Q2RRP6"/>
<organism evidence="3 4">
    <name type="scientific">Nocardioides oleivorans</name>
    <dbReference type="NCBI Taxonomy" id="273676"/>
    <lineage>
        <taxon>Bacteria</taxon>
        <taxon>Bacillati</taxon>
        <taxon>Actinomycetota</taxon>
        <taxon>Actinomycetes</taxon>
        <taxon>Propionibacteriales</taxon>
        <taxon>Nocardioidaceae</taxon>
        <taxon>Nocardioides</taxon>
    </lineage>
</organism>